<keyword evidence="3" id="KW-1185">Reference proteome</keyword>
<feature type="region of interest" description="Disordered" evidence="1">
    <location>
        <begin position="30"/>
        <end position="53"/>
    </location>
</feature>
<name>A0A1L9P7M6_ASPVE</name>
<feature type="compositionally biased region" description="Basic and acidic residues" evidence="1">
    <location>
        <begin position="40"/>
        <end position="49"/>
    </location>
</feature>
<dbReference type="AlphaFoldDB" id="A0A1L9P7M6"/>
<reference evidence="3" key="1">
    <citation type="journal article" date="2017" name="Genome Biol.">
        <title>Comparative genomics reveals high biological diversity and specific adaptations in the industrially and medically important fungal genus Aspergillus.</title>
        <authorList>
            <person name="de Vries R.P."/>
            <person name="Riley R."/>
            <person name="Wiebenga A."/>
            <person name="Aguilar-Osorio G."/>
            <person name="Amillis S."/>
            <person name="Uchima C.A."/>
            <person name="Anderluh G."/>
            <person name="Asadollahi M."/>
            <person name="Askin M."/>
            <person name="Barry K."/>
            <person name="Battaglia E."/>
            <person name="Bayram O."/>
            <person name="Benocci T."/>
            <person name="Braus-Stromeyer S.A."/>
            <person name="Caldana C."/>
            <person name="Canovas D."/>
            <person name="Cerqueira G.C."/>
            <person name="Chen F."/>
            <person name="Chen W."/>
            <person name="Choi C."/>
            <person name="Clum A."/>
            <person name="Dos Santos R.A."/>
            <person name="Damasio A.R."/>
            <person name="Diallinas G."/>
            <person name="Emri T."/>
            <person name="Fekete E."/>
            <person name="Flipphi M."/>
            <person name="Freyberg S."/>
            <person name="Gallo A."/>
            <person name="Gournas C."/>
            <person name="Habgood R."/>
            <person name="Hainaut M."/>
            <person name="Harispe M.L."/>
            <person name="Henrissat B."/>
            <person name="Hilden K.S."/>
            <person name="Hope R."/>
            <person name="Hossain A."/>
            <person name="Karabika E."/>
            <person name="Karaffa L."/>
            <person name="Karanyi Z."/>
            <person name="Krasevec N."/>
            <person name="Kuo A."/>
            <person name="Kusch H."/>
            <person name="LaButti K."/>
            <person name="Lagendijk E.L."/>
            <person name="Lapidus A."/>
            <person name="Levasseur A."/>
            <person name="Lindquist E."/>
            <person name="Lipzen A."/>
            <person name="Logrieco A.F."/>
            <person name="MacCabe A."/>
            <person name="Maekelae M.R."/>
            <person name="Malavazi I."/>
            <person name="Melin P."/>
            <person name="Meyer V."/>
            <person name="Mielnichuk N."/>
            <person name="Miskei M."/>
            <person name="Molnar A.P."/>
            <person name="Mule G."/>
            <person name="Ngan C.Y."/>
            <person name="Orejas M."/>
            <person name="Orosz E."/>
            <person name="Ouedraogo J.P."/>
            <person name="Overkamp K.M."/>
            <person name="Park H.-S."/>
            <person name="Perrone G."/>
            <person name="Piumi F."/>
            <person name="Punt P.J."/>
            <person name="Ram A.F."/>
            <person name="Ramon A."/>
            <person name="Rauscher S."/>
            <person name="Record E."/>
            <person name="Riano-Pachon D.M."/>
            <person name="Robert V."/>
            <person name="Roehrig J."/>
            <person name="Ruller R."/>
            <person name="Salamov A."/>
            <person name="Salih N.S."/>
            <person name="Samson R.A."/>
            <person name="Sandor E."/>
            <person name="Sanguinetti M."/>
            <person name="Schuetze T."/>
            <person name="Sepcic K."/>
            <person name="Shelest E."/>
            <person name="Sherlock G."/>
            <person name="Sophianopoulou V."/>
            <person name="Squina F.M."/>
            <person name="Sun H."/>
            <person name="Susca A."/>
            <person name="Todd R.B."/>
            <person name="Tsang A."/>
            <person name="Unkles S.E."/>
            <person name="van de Wiele N."/>
            <person name="van Rossen-Uffink D."/>
            <person name="Oliveira J.V."/>
            <person name="Vesth T.C."/>
            <person name="Visser J."/>
            <person name="Yu J.-H."/>
            <person name="Zhou M."/>
            <person name="Andersen M.R."/>
            <person name="Archer D.B."/>
            <person name="Baker S.E."/>
            <person name="Benoit I."/>
            <person name="Brakhage A.A."/>
            <person name="Braus G.H."/>
            <person name="Fischer R."/>
            <person name="Frisvad J.C."/>
            <person name="Goldman G.H."/>
            <person name="Houbraken J."/>
            <person name="Oakley B."/>
            <person name="Pocsi I."/>
            <person name="Scazzocchio C."/>
            <person name="Seiboth B."/>
            <person name="vanKuyk P.A."/>
            <person name="Wortman J."/>
            <person name="Dyer P.S."/>
            <person name="Grigoriev I.V."/>
        </authorList>
    </citation>
    <scope>NUCLEOTIDE SEQUENCE [LARGE SCALE GENOMIC DNA]</scope>
    <source>
        <strain evidence="3">CBS 583.65</strain>
    </source>
</reference>
<evidence type="ECO:0000313" key="3">
    <source>
        <dbReference type="Proteomes" id="UP000184073"/>
    </source>
</evidence>
<proteinExistence type="predicted"/>
<gene>
    <name evidence="2" type="ORF">ASPVEDRAFT_36950</name>
</gene>
<evidence type="ECO:0000256" key="1">
    <source>
        <dbReference type="SAM" id="MobiDB-lite"/>
    </source>
</evidence>
<dbReference type="RefSeq" id="XP_040663290.1">
    <property type="nucleotide sequence ID" value="XM_040811335.1"/>
</dbReference>
<dbReference type="PANTHER" id="PTHR36986:SF1">
    <property type="entry name" value="UPF0643 PROTEIN PB2B2.08"/>
    <property type="match status" value="1"/>
</dbReference>
<dbReference type="Proteomes" id="UP000184073">
    <property type="component" value="Unassembled WGS sequence"/>
</dbReference>
<sequence length="233" mass="25895">MASAAIVVAADSAVNPSALPAVPPTIPLESYNESESALRSSKDKDKDTSTNHIISSPYTTAEHLLDLSTLDAANQFLAQALTTLTPIRPDYATAPYVEAFNWNSVFETLHDIAAKQGEQPWTQHSFYVVAFRSILRADADPDRLHLLDERSHAEAVASGGLLKYWFGSKNEKRENLATCVWRSREDARAGGTGPWHAQARRAAKTMYERIEFTTLELVVGEKAGDWEFKEWKD</sequence>
<evidence type="ECO:0000313" key="2">
    <source>
        <dbReference type="EMBL" id="OJI97527.1"/>
    </source>
</evidence>
<dbReference type="VEuPathDB" id="FungiDB:ASPVEDRAFT_36950"/>
<dbReference type="PANTHER" id="PTHR36986">
    <property type="entry name" value="UPF0643 PROTEIN PB2B2.08"/>
    <property type="match status" value="1"/>
</dbReference>
<organism evidence="2 3">
    <name type="scientific">Aspergillus versicolor CBS 583.65</name>
    <dbReference type="NCBI Taxonomy" id="1036611"/>
    <lineage>
        <taxon>Eukaryota</taxon>
        <taxon>Fungi</taxon>
        <taxon>Dikarya</taxon>
        <taxon>Ascomycota</taxon>
        <taxon>Pezizomycotina</taxon>
        <taxon>Eurotiomycetes</taxon>
        <taxon>Eurotiomycetidae</taxon>
        <taxon>Eurotiales</taxon>
        <taxon>Aspergillaceae</taxon>
        <taxon>Aspergillus</taxon>
        <taxon>Aspergillus subgen. Nidulantes</taxon>
    </lineage>
</organism>
<dbReference type="EMBL" id="KV878125">
    <property type="protein sequence ID" value="OJI97527.1"/>
    <property type="molecule type" value="Genomic_DNA"/>
</dbReference>
<accession>A0A1L9P7M6</accession>
<protein>
    <submittedName>
        <fullName evidence="2">Uncharacterized protein</fullName>
    </submittedName>
</protein>
<dbReference type="GeneID" id="63726846"/>
<dbReference type="OrthoDB" id="2140489at2759"/>